<dbReference type="InterPro" id="IPR017871">
    <property type="entry name" value="ABC_transporter-like_CS"/>
</dbReference>
<feature type="domain" description="ABC transporter" evidence="4">
    <location>
        <begin position="5"/>
        <end position="245"/>
    </location>
</feature>
<keyword evidence="3 5" id="KW-0067">ATP-binding</keyword>
<dbReference type="OMA" id="MIMVTHH"/>
<name>A0A2X2YJP9_9ACTO</name>
<evidence type="ECO:0000313" key="6">
    <source>
        <dbReference type="Proteomes" id="UP000250245"/>
    </source>
</evidence>
<evidence type="ECO:0000256" key="3">
    <source>
        <dbReference type="ARBA" id="ARBA00022840"/>
    </source>
</evidence>
<dbReference type="GeneID" id="55565689"/>
<dbReference type="GO" id="GO:0022857">
    <property type="term" value="F:transmembrane transporter activity"/>
    <property type="evidence" value="ECO:0007669"/>
    <property type="project" value="UniProtKB-ARBA"/>
</dbReference>
<organism evidence="5 6">
    <name type="scientific">Mobiluncus curtisii</name>
    <dbReference type="NCBI Taxonomy" id="2051"/>
    <lineage>
        <taxon>Bacteria</taxon>
        <taxon>Bacillati</taxon>
        <taxon>Actinomycetota</taxon>
        <taxon>Actinomycetes</taxon>
        <taxon>Actinomycetales</taxon>
        <taxon>Actinomycetaceae</taxon>
        <taxon>Mobiluncus</taxon>
    </lineage>
</organism>
<dbReference type="Gene3D" id="3.40.50.300">
    <property type="entry name" value="P-loop containing nucleotide triphosphate hydrolases"/>
    <property type="match status" value="1"/>
</dbReference>
<evidence type="ECO:0000256" key="2">
    <source>
        <dbReference type="ARBA" id="ARBA00022741"/>
    </source>
</evidence>
<dbReference type="PROSITE" id="PS00211">
    <property type="entry name" value="ABC_TRANSPORTER_1"/>
    <property type="match status" value="1"/>
</dbReference>
<evidence type="ECO:0000313" key="5">
    <source>
        <dbReference type="EMBL" id="SQB64656.1"/>
    </source>
</evidence>
<evidence type="ECO:0000256" key="1">
    <source>
        <dbReference type="ARBA" id="ARBA00022448"/>
    </source>
</evidence>
<keyword evidence="1" id="KW-0813">Transport</keyword>
<dbReference type="PANTHER" id="PTHR43158">
    <property type="entry name" value="SKFA PEPTIDE EXPORT ATP-BINDING PROTEIN SKFE"/>
    <property type="match status" value="1"/>
</dbReference>
<reference evidence="5 6" key="1">
    <citation type="submission" date="2018-06" db="EMBL/GenBank/DDBJ databases">
        <authorList>
            <consortium name="Pathogen Informatics"/>
            <person name="Doyle S."/>
        </authorList>
    </citation>
    <scope>NUCLEOTIDE SEQUENCE [LARGE SCALE GENOMIC DNA]</scope>
    <source>
        <strain evidence="5 6">NCTC11820</strain>
    </source>
</reference>
<proteinExistence type="predicted"/>
<dbReference type="SUPFAM" id="SSF52540">
    <property type="entry name" value="P-loop containing nucleoside triphosphate hydrolases"/>
    <property type="match status" value="1"/>
</dbReference>
<dbReference type="Pfam" id="PF00005">
    <property type="entry name" value="ABC_tran"/>
    <property type="match status" value="1"/>
</dbReference>
<dbReference type="GO" id="GO:0016020">
    <property type="term" value="C:membrane"/>
    <property type="evidence" value="ECO:0007669"/>
    <property type="project" value="InterPro"/>
</dbReference>
<dbReference type="GO" id="GO:0016887">
    <property type="term" value="F:ATP hydrolysis activity"/>
    <property type="evidence" value="ECO:0007669"/>
    <property type="project" value="InterPro"/>
</dbReference>
<dbReference type="PROSITE" id="PS50893">
    <property type="entry name" value="ABC_TRANSPORTER_2"/>
    <property type="match status" value="1"/>
</dbReference>
<dbReference type="SMART" id="SM00382">
    <property type="entry name" value="AAA"/>
    <property type="match status" value="1"/>
</dbReference>
<evidence type="ECO:0000259" key="4">
    <source>
        <dbReference type="PROSITE" id="PS50893"/>
    </source>
</evidence>
<dbReference type="RefSeq" id="WP_013189489.1">
    <property type="nucleotide sequence ID" value="NZ_CP068112.1"/>
</dbReference>
<dbReference type="Proteomes" id="UP000250245">
    <property type="component" value="Unassembled WGS sequence"/>
</dbReference>
<dbReference type="EMBL" id="UASJ01000001">
    <property type="protein sequence ID" value="SQB64656.1"/>
    <property type="molecule type" value="Genomic_DNA"/>
</dbReference>
<dbReference type="InterPro" id="IPR003593">
    <property type="entry name" value="AAA+_ATPase"/>
</dbReference>
<dbReference type="InterPro" id="IPR003439">
    <property type="entry name" value="ABC_transporter-like_ATP-bd"/>
</dbReference>
<dbReference type="GO" id="GO:0005524">
    <property type="term" value="F:ATP binding"/>
    <property type="evidence" value="ECO:0007669"/>
    <property type="project" value="UniProtKB-KW"/>
</dbReference>
<dbReference type="PANTHER" id="PTHR43158:SF2">
    <property type="entry name" value="SKFA PEPTIDE EXPORT ATP-BINDING PROTEIN SKFE"/>
    <property type="match status" value="1"/>
</dbReference>
<gene>
    <name evidence="5" type="ORF">NCTC11820_01008</name>
</gene>
<protein>
    <submittedName>
        <fullName evidence="5">Uncharacterized ABC transporter ATP-binding protein HI_1470</fullName>
    </submittedName>
</protein>
<dbReference type="InterPro" id="IPR015856">
    <property type="entry name" value="ABC_transpr_CbiO/EcfA_su"/>
</dbReference>
<keyword evidence="2" id="KW-0547">Nucleotide-binding</keyword>
<accession>A0A2X2YJP9</accession>
<dbReference type="InterPro" id="IPR027417">
    <property type="entry name" value="P-loop_NTPase"/>
</dbReference>
<dbReference type="CDD" id="cd03225">
    <property type="entry name" value="ABC_cobalt_CbiO_domain1"/>
    <property type="match status" value="1"/>
</dbReference>
<dbReference type="AlphaFoldDB" id="A0A2X2YJP9"/>
<sequence>MTLVARCDNVELWRNRTSILHNVNWRIHLGQHWVVLGPNGAGKTTLVDMLAGRIYPSRGRVEILDEVLGKTEIAEIRQRVGYASPALAGQIPPQETVEKTVLSAIWGMTASWRESYETVDVQRAQALMSMFEVADLKDRDFATLSQGEKQRVLVARALMIDPEMLILDEPAAALDLGGRELLLSGLAELARDPKSPVMVMVTHHLEEIPPGFTHALALKEGRVFAAGPLENVLTSSTMSAMYGLELEITHTEQGRYTARMKS</sequence>